<evidence type="ECO:0000313" key="4">
    <source>
        <dbReference type="EMBL" id="GCC24946.1"/>
    </source>
</evidence>
<dbReference type="InterPro" id="IPR015425">
    <property type="entry name" value="FH2_Formin"/>
</dbReference>
<dbReference type="OrthoDB" id="410721at2759"/>
<comment type="caution">
    <text evidence="4">The sequence shown here is derived from an EMBL/GenBank/DDBJ whole genome shotgun (WGS) entry which is preliminary data.</text>
</comment>
<dbReference type="SMART" id="SM00498">
    <property type="entry name" value="FH2"/>
    <property type="match status" value="1"/>
</dbReference>
<accession>A0A401S3J8</accession>
<dbReference type="PANTHER" id="PTHR45725">
    <property type="entry name" value="FORMIN HOMOLOGY 2 FAMILY MEMBER"/>
    <property type="match status" value="1"/>
</dbReference>
<dbReference type="Pfam" id="PF02181">
    <property type="entry name" value="FH2"/>
    <property type="match status" value="1"/>
</dbReference>
<feature type="domain" description="FH2" evidence="3">
    <location>
        <begin position="475"/>
        <end position="853"/>
    </location>
</feature>
<dbReference type="InterPro" id="IPR011993">
    <property type="entry name" value="PH-like_dom_sf"/>
</dbReference>
<organism evidence="4 5">
    <name type="scientific">Chiloscyllium punctatum</name>
    <name type="common">Brownbanded bambooshark</name>
    <name type="synonym">Hemiscyllium punctatum</name>
    <dbReference type="NCBI Taxonomy" id="137246"/>
    <lineage>
        <taxon>Eukaryota</taxon>
        <taxon>Metazoa</taxon>
        <taxon>Chordata</taxon>
        <taxon>Craniata</taxon>
        <taxon>Vertebrata</taxon>
        <taxon>Chondrichthyes</taxon>
        <taxon>Elasmobranchii</taxon>
        <taxon>Galeomorphii</taxon>
        <taxon>Galeoidea</taxon>
        <taxon>Orectolobiformes</taxon>
        <taxon>Hemiscylliidae</taxon>
        <taxon>Chiloscyllium</taxon>
    </lineage>
</organism>
<reference evidence="4 5" key="1">
    <citation type="journal article" date="2018" name="Nat. Ecol. Evol.">
        <title>Shark genomes provide insights into elasmobranch evolution and the origin of vertebrates.</title>
        <authorList>
            <person name="Hara Y"/>
            <person name="Yamaguchi K"/>
            <person name="Onimaru K"/>
            <person name="Kadota M"/>
            <person name="Koyanagi M"/>
            <person name="Keeley SD"/>
            <person name="Tatsumi K"/>
            <person name="Tanaka K"/>
            <person name="Motone F"/>
            <person name="Kageyama Y"/>
            <person name="Nozu R"/>
            <person name="Adachi N"/>
            <person name="Nishimura O"/>
            <person name="Nakagawa R"/>
            <person name="Tanegashima C"/>
            <person name="Kiyatake I"/>
            <person name="Matsumoto R"/>
            <person name="Murakumo K"/>
            <person name="Nishida K"/>
            <person name="Terakita A"/>
            <person name="Kuratani S"/>
            <person name="Sato K"/>
            <person name="Hyodo S Kuraku.S."/>
        </authorList>
    </citation>
    <scope>NUCLEOTIDE SEQUENCE [LARGE SCALE GENOMIC DNA]</scope>
</reference>
<feature type="coiled-coil region" evidence="1">
    <location>
        <begin position="782"/>
        <end position="809"/>
    </location>
</feature>
<feature type="compositionally biased region" description="Basic and acidic residues" evidence="2">
    <location>
        <begin position="405"/>
        <end position="419"/>
    </location>
</feature>
<keyword evidence="5" id="KW-1185">Reference proteome</keyword>
<dbReference type="InterPro" id="IPR051425">
    <property type="entry name" value="Formin_Homology"/>
</dbReference>
<sequence>MSQGELLSQILDLRKLLRFSQRERLDLKNNQIITIAETIMIRNKDLTAEKQAWLLNAVRSRKLTLGRGIDETDKPLTRMDVSTGNCSSMHQLSNDEQLRLLNAVKNRELTIDEAWQVAQSGKPTLQEPGKPDKIPENTQYNFSVYKYNRYRWQKRVLMIEYNSRILCNIEKGIIKKQFPFKCIKSCEHIEGQKISISFLGHHDYELEATCAEDRVKIIQLLNQIIKNNIYESYPRQESGTNTPQGETGIIKEGQLEMQKGGLASVKWNRYSVQLRKGELSFQRLNLGEVSEQMNLTPNVIYFSDGNASVHKDVASGSFTVITKKNCYLFRIPFTDQIRSTEDVTRCRDDWIDAIDKCCLHWKRLSQAQLVAENNLIEVIQDISFPKEPADQTVLKQLDLPTNSSQEEKKEQKEDGRKEAEDDEGTKLASPITKVASGSPSETIVLPPVTQSLPAATPSLLSLSAPPVPVPPPPPKKQSTGVIKKTKALHWDVIAPEKIPKSIWGQSNATKIQLYYPKLLEQFSVQEIQVHSAPDFSTHQQILLNQKVAHNFNIFLKSFPVKATELRGKFLIIQEENGGLTNEQIASLRRYVPTADDVEKYKMYKGSPADLHIVDQYMMEMCNVSCLSHRLDLILSIREFPETIDDLLPLITQKIRACTQLLESKLFVVVLEYLLAIGNFLNTHAGKKEAKGFCLSSLTKVVQLRGKDRKFTLLHALVEQIISQDPVLAKFPQELTEFEDVPGDSIKGLIAEVDVLKNELVKIRLHTKMFKSKNKMSPDAQFYKGLKDIIQKYEAKLSDLTKQCDEMKRLYNSILVKFGEPQNRDSQEMFGWISSFIKDFRRVATEQRNSSKLM</sequence>
<dbReference type="EMBL" id="BEZZ01000072">
    <property type="protein sequence ID" value="GCC24946.1"/>
    <property type="molecule type" value="Genomic_DNA"/>
</dbReference>
<evidence type="ECO:0000313" key="5">
    <source>
        <dbReference type="Proteomes" id="UP000287033"/>
    </source>
</evidence>
<dbReference type="AlphaFoldDB" id="A0A401S3J8"/>
<evidence type="ECO:0000256" key="2">
    <source>
        <dbReference type="SAM" id="MobiDB-lite"/>
    </source>
</evidence>
<gene>
    <name evidence="4" type="ORF">chiPu_0003349</name>
</gene>
<evidence type="ECO:0000256" key="1">
    <source>
        <dbReference type="SAM" id="Coils"/>
    </source>
</evidence>
<proteinExistence type="predicted"/>
<evidence type="ECO:0000259" key="3">
    <source>
        <dbReference type="PROSITE" id="PS51444"/>
    </source>
</evidence>
<name>A0A401S3J8_CHIPU</name>
<dbReference type="PANTHER" id="PTHR45725:SF10">
    <property type="entry name" value="FH2 DOMAIN-CONTAINING PROTEIN"/>
    <property type="match status" value="1"/>
</dbReference>
<feature type="region of interest" description="Disordered" evidence="2">
    <location>
        <begin position="395"/>
        <end position="445"/>
    </location>
</feature>
<dbReference type="PROSITE" id="PS51444">
    <property type="entry name" value="FH2"/>
    <property type="match status" value="1"/>
</dbReference>
<dbReference type="InterPro" id="IPR042201">
    <property type="entry name" value="FH2_Formin_sf"/>
</dbReference>
<protein>
    <recommendedName>
        <fullName evidence="3">FH2 domain-containing protein</fullName>
    </recommendedName>
</protein>
<keyword evidence="1" id="KW-0175">Coiled coil</keyword>
<dbReference type="Gene3D" id="2.30.29.30">
    <property type="entry name" value="Pleckstrin-homology domain (PH domain)/Phosphotyrosine-binding domain (PTB)"/>
    <property type="match status" value="1"/>
</dbReference>
<dbReference type="STRING" id="137246.A0A401S3J8"/>
<dbReference type="Gene3D" id="1.20.58.2220">
    <property type="entry name" value="Formin, FH2 domain"/>
    <property type="match status" value="1"/>
</dbReference>
<dbReference type="OMA" id="YMLEMCK"/>
<dbReference type="SUPFAM" id="SSF101447">
    <property type="entry name" value="Formin homology 2 domain (FH2 domain)"/>
    <property type="match status" value="1"/>
</dbReference>
<dbReference type="Proteomes" id="UP000287033">
    <property type="component" value="Unassembled WGS sequence"/>
</dbReference>